<protein>
    <submittedName>
        <fullName evidence="1">Uncharacterized protein</fullName>
    </submittedName>
</protein>
<organism evidence="1">
    <name type="scientific">marine sediment metagenome</name>
    <dbReference type="NCBI Taxonomy" id="412755"/>
    <lineage>
        <taxon>unclassified sequences</taxon>
        <taxon>metagenomes</taxon>
        <taxon>ecological metagenomes</taxon>
    </lineage>
</organism>
<name>A0A0F9UYW3_9ZZZZ</name>
<comment type="caution">
    <text evidence="1">The sequence shown here is derived from an EMBL/GenBank/DDBJ whole genome shotgun (WGS) entry which is preliminary data.</text>
</comment>
<evidence type="ECO:0000313" key="1">
    <source>
        <dbReference type="EMBL" id="KKN58773.1"/>
    </source>
</evidence>
<reference evidence="1" key="1">
    <citation type="journal article" date="2015" name="Nature">
        <title>Complex archaea that bridge the gap between prokaryotes and eukaryotes.</title>
        <authorList>
            <person name="Spang A."/>
            <person name="Saw J.H."/>
            <person name="Jorgensen S.L."/>
            <person name="Zaremba-Niedzwiedzka K."/>
            <person name="Martijn J."/>
            <person name="Lind A.E."/>
            <person name="van Eijk R."/>
            <person name="Schleper C."/>
            <person name="Guy L."/>
            <person name="Ettema T.J."/>
        </authorList>
    </citation>
    <scope>NUCLEOTIDE SEQUENCE</scope>
</reference>
<sequence>MFKKPNVAPTLQAFDNGLMVAGDNGFMVGPIEYETQVVNEFTHNNRKCVVVRIQLPGVSTYHNGYVECNEDFYGDIIGGEEITYQGPIDDDGNCYIGFDTCHYYNLTRPETQTAGYVKSRCQEIAYQLGKLLQNNQNND</sequence>
<gene>
    <name evidence="1" type="ORF">LCGC14_0548680</name>
</gene>
<dbReference type="EMBL" id="LAZR01000748">
    <property type="protein sequence ID" value="KKN58773.1"/>
    <property type="molecule type" value="Genomic_DNA"/>
</dbReference>
<proteinExistence type="predicted"/>
<dbReference type="AlphaFoldDB" id="A0A0F9UYW3"/>
<accession>A0A0F9UYW3</accession>